<protein>
    <recommendedName>
        <fullName evidence="2">UBX domain-containing protein</fullName>
    </recommendedName>
</protein>
<dbReference type="InterPro" id="IPR001012">
    <property type="entry name" value="UBX_dom"/>
</dbReference>
<dbReference type="Pfam" id="PF00789">
    <property type="entry name" value="UBX"/>
    <property type="match status" value="1"/>
</dbReference>
<dbReference type="GO" id="GO:0005783">
    <property type="term" value="C:endoplasmic reticulum"/>
    <property type="evidence" value="ECO:0007669"/>
    <property type="project" value="TreeGrafter"/>
</dbReference>
<feature type="domain" description="UBX" evidence="2">
    <location>
        <begin position="218"/>
        <end position="297"/>
    </location>
</feature>
<dbReference type="PANTHER" id="PTHR46424:SF1">
    <property type="entry name" value="UBX DOMAIN-CONTAINING PROTEIN 4"/>
    <property type="match status" value="1"/>
</dbReference>
<dbReference type="OrthoDB" id="2445133at2759"/>
<dbReference type="PANTHER" id="PTHR46424">
    <property type="entry name" value="UBX DOMAIN-CONTAINING PROTEIN 4"/>
    <property type="match status" value="1"/>
</dbReference>
<evidence type="ECO:0000256" key="1">
    <source>
        <dbReference type="SAM" id="MobiDB-lite"/>
    </source>
</evidence>
<feature type="compositionally biased region" description="Polar residues" evidence="1">
    <location>
        <begin position="132"/>
        <end position="141"/>
    </location>
</feature>
<accession>W6MK94</accession>
<organism evidence="3 4">
    <name type="scientific">Kuraishia capsulata CBS 1993</name>
    <dbReference type="NCBI Taxonomy" id="1382522"/>
    <lineage>
        <taxon>Eukaryota</taxon>
        <taxon>Fungi</taxon>
        <taxon>Dikarya</taxon>
        <taxon>Ascomycota</taxon>
        <taxon>Saccharomycotina</taxon>
        <taxon>Pichiomycetes</taxon>
        <taxon>Pichiales</taxon>
        <taxon>Pichiaceae</taxon>
        <taxon>Kuraishia</taxon>
    </lineage>
</organism>
<reference evidence="3" key="1">
    <citation type="submission" date="2013-12" db="EMBL/GenBank/DDBJ databases">
        <authorList>
            <person name="Genoscope - CEA"/>
        </authorList>
    </citation>
    <scope>NUCLEOTIDE SEQUENCE</scope>
    <source>
        <strain evidence="3">CBS 1993</strain>
    </source>
</reference>
<dbReference type="SUPFAM" id="SSF54236">
    <property type="entry name" value="Ubiquitin-like"/>
    <property type="match status" value="1"/>
</dbReference>
<proteinExistence type="predicted"/>
<dbReference type="HOGENOM" id="CLU_034966_0_0_1"/>
<dbReference type="PROSITE" id="PS50033">
    <property type="entry name" value="UBX"/>
    <property type="match status" value="1"/>
</dbReference>
<feature type="region of interest" description="Disordered" evidence="1">
    <location>
        <begin position="185"/>
        <end position="210"/>
    </location>
</feature>
<keyword evidence="4" id="KW-1185">Reference proteome</keyword>
<dbReference type="CDD" id="cd01767">
    <property type="entry name" value="UBX"/>
    <property type="match status" value="1"/>
</dbReference>
<dbReference type="EMBL" id="HG793127">
    <property type="protein sequence ID" value="CDK26771.1"/>
    <property type="molecule type" value="Genomic_DNA"/>
</dbReference>
<feature type="compositionally biased region" description="Polar residues" evidence="1">
    <location>
        <begin position="367"/>
        <end position="381"/>
    </location>
</feature>
<dbReference type="GO" id="GO:0036503">
    <property type="term" value="P:ERAD pathway"/>
    <property type="evidence" value="ECO:0007669"/>
    <property type="project" value="TreeGrafter"/>
</dbReference>
<evidence type="ECO:0000259" key="2">
    <source>
        <dbReference type="PROSITE" id="PS50033"/>
    </source>
</evidence>
<dbReference type="STRING" id="1382522.W6MK94"/>
<dbReference type="GeneID" id="34520158"/>
<dbReference type="InterPro" id="IPR029071">
    <property type="entry name" value="Ubiquitin-like_domsf"/>
</dbReference>
<reference evidence="3" key="2">
    <citation type="submission" date="2014-02" db="EMBL/GenBank/DDBJ databases">
        <title>Complete DNA sequence of /Kuraishia capsulata/ illustrates novel genomic features among budding yeasts (/Saccharomycotina/).</title>
        <authorList>
            <person name="Morales L."/>
            <person name="Noel B."/>
            <person name="Porcel B."/>
            <person name="Marcet-Houben M."/>
            <person name="Hullo M-F."/>
            <person name="Sacerdot C."/>
            <person name="Tekaia F."/>
            <person name="Leh-Louis V."/>
            <person name="Despons L."/>
            <person name="Khanna V."/>
            <person name="Aury J-M."/>
            <person name="Barbe V."/>
            <person name="Couloux A."/>
            <person name="Labadie K."/>
            <person name="Pelletier E."/>
            <person name="Souciet J-L."/>
            <person name="Boekhout T."/>
            <person name="Gabaldon T."/>
            <person name="Wincker P."/>
            <person name="Dujon B."/>
        </authorList>
    </citation>
    <scope>NUCLEOTIDE SEQUENCE</scope>
    <source>
        <strain evidence="3">CBS 1993</strain>
    </source>
</reference>
<feature type="compositionally biased region" description="Polar residues" evidence="1">
    <location>
        <begin position="393"/>
        <end position="410"/>
    </location>
</feature>
<feature type="compositionally biased region" description="Polar residues" evidence="1">
    <location>
        <begin position="185"/>
        <end position="205"/>
    </location>
</feature>
<name>W6MK94_9ASCO</name>
<feature type="region of interest" description="Disordered" evidence="1">
    <location>
        <begin position="354"/>
        <end position="468"/>
    </location>
</feature>
<gene>
    <name evidence="3" type="ORF">KUCA_T00002745001</name>
</gene>
<feature type="compositionally biased region" description="Polar residues" evidence="1">
    <location>
        <begin position="425"/>
        <end position="440"/>
    </location>
</feature>
<dbReference type="SMART" id="SM00166">
    <property type="entry name" value="UBX"/>
    <property type="match status" value="1"/>
</dbReference>
<evidence type="ECO:0000313" key="3">
    <source>
        <dbReference type="EMBL" id="CDK26771.1"/>
    </source>
</evidence>
<evidence type="ECO:0000313" key="4">
    <source>
        <dbReference type="Proteomes" id="UP000019384"/>
    </source>
</evidence>
<dbReference type="RefSeq" id="XP_022458770.1">
    <property type="nucleotide sequence ID" value="XM_022603024.1"/>
</dbReference>
<dbReference type="AlphaFoldDB" id="W6MK94"/>
<sequence length="468" mass="52657">MTSHDFYMPEIESAIARSLTERKVLLIYLSPNSTAQDTWEYDRIRHNQNAEVSRRILLETVRLKLVKDTQGFNYFQQIFPGITVPSCYLLLGSRVLEVISESINVEAFNEKVLQVLDGHMEAREPSADIVANQSEQPQEQFPTPAETTLEPEVASPERQRASKKPKVCSDPAKIPKAKKILADQVNSKSLVKESPTQKPNTSLQTERPHENIHNESLETSHDFAIQFKLFDGSVLRASFENNDTLAHVRNWIISERQEYESDYFCFYKPIDRITYSEEDENLTLKDLKLNRANLILKPMDPGESSSHNSVGQTGTYGVSWLKTEFFKIGSFLGFSGKKEPEMPADDVVAEGSSFKADPEISEDVSAYPSSLEASSGSTRCSSPHESERPALHFNSSTSQFSLNGPSSNKLVISPTEEVSVDPVVQPSNLRPSSRTEFTNNTDEERKTYNGNSLEVKDENKVWGNMEDS</sequence>
<dbReference type="Pfam" id="PF23187">
    <property type="entry name" value="UBX7_N"/>
    <property type="match status" value="1"/>
</dbReference>
<dbReference type="Gene3D" id="3.10.20.90">
    <property type="entry name" value="Phosphatidylinositol 3-kinase Catalytic Subunit, Chain A, domain 1"/>
    <property type="match status" value="1"/>
</dbReference>
<feature type="region of interest" description="Disordered" evidence="1">
    <location>
        <begin position="132"/>
        <end position="170"/>
    </location>
</feature>
<dbReference type="Proteomes" id="UP000019384">
    <property type="component" value="Unassembled WGS sequence"/>
</dbReference>